<dbReference type="PANTHER" id="PTHR45586">
    <property type="entry name" value="TPR REPEAT-CONTAINING PROTEIN PA4667"/>
    <property type="match status" value="1"/>
</dbReference>
<evidence type="ECO:0000313" key="5">
    <source>
        <dbReference type="Proteomes" id="UP000616346"/>
    </source>
</evidence>
<proteinExistence type="predicted"/>
<evidence type="ECO:0008006" key="6">
    <source>
        <dbReference type="Google" id="ProtNLM"/>
    </source>
</evidence>
<protein>
    <recommendedName>
        <fullName evidence="6">Tetratricopeptide repeat protein</fullName>
    </recommendedName>
</protein>
<dbReference type="SMART" id="SM00028">
    <property type="entry name" value="TPR"/>
    <property type="match status" value="10"/>
</dbReference>
<dbReference type="Pfam" id="PF12895">
    <property type="entry name" value="ANAPC3"/>
    <property type="match status" value="2"/>
</dbReference>
<dbReference type="Gene3D" id="1.25.40.10">
    <property type="entry name" value="Tetratricopeptide repeat domain"/>
    <property type="match status" value="3"/>
</dbReference>
<evidence type="ECO:0000256" key="3">
    <source>
        <dbReference type="PROSITE-ProRule" id="PRU00339"/>
    </source>
</evidence>
<dbReference type="RefSeq" id="WP_191709238.1">
    <property type="nucleotide sequence ID" value="NZ_JACSPQ010000001.1"/>
</dbReference>
<evidence type="ECO:0000256" key="1">
    <source>
        <dbReference type="ARBA" id="ARBA00022737"/>
    </source>
</evidence>
<comment type="caution">
    <text evidence="4">The sequence shown here is derived from an EMBL/GenBank/DDBJ whole genome shotgun (WGS) entry which is preliminary data.</text>
</comment>
<dbReference type="PANTHER" id="PTHR45586:SF1">
    <property type="entry name" value="LIPOPOLYSACCHARIDE ASSEMBLY PROTEIN B"/>
    <property type="match status" value="1"/>
</dbReference>
<gene>
    <name evidence="4" type="ORF">H9626_00580</name>
</gene>
<dbReference type="Proteomes" id="UP000616346">
    <property type="component" value="Unassembled WGS sequence"/>
</dbReference>
<keyword evidence="5" id="KW-1185">Reference proteome</keyword>
<reference evidence="4 5" key="1">
    <citation type="submission" date="2020-08" db="EMBL/GenBank/DDBJ databases">
        <title>A Genomic Blueprint of the Chicken Gut Microbiome.</title>
        <authorList>
            <person name="Gilroy R."/>
            <person name="Ravi A."/>
            <person name="Getino M."/>
            <person name="Pursley I."/>
            <person name="Horton D.L."/>
            <person name="Alikhan N.-F."/>
            <person name="Baker D."/>
            <person name="Gharbi K."/>
            <person name="Hall N."/>
            <person name="Watson M."/>
            <person name="Adriaenssens E.M."/>
            <person name="Foster-Nyarko E."/>
            <person name="Jarju S."/>
            <person name="Secka A."/>
            <person name="Antonio M."/>
            <person name="Oren A."/>
            <person name="Chaudhuri R."/>
            <person name="La Ragione R.M."/>
            <person name="Hildebrand F."/>
            <person name="Pallen M.J."/>
        </authorList>
    </citation>
    <scope>NUCLEOTIDE SEQUENCE [LARGE SCALE GENOMIC DNA]</scope>
    <source>
        <strain evidence="4 5">Sa1YUN3</strain>
    </source>
</reference>
<dbReference type="InterPro" id="IPR051012">
    <property type="entry name" value="CellSynth/LPSAsmb/PSIAsmb"/>
</dbReference>
<accession>A0ABR8V7H4</accession>
<feature type="repeat" description="TPR" evidence="3">
    <location>
        <begin position="207"/>
        <end position="240"/>
    </location>
</feature>
<keyword evidence="2 3" id="KW-0802">TPR repeat</keyword>
<evidence type="ECO:0000313" key="4">
    <source>
        <dbReference type="EMBL" id="MBD8000724.1"/>
    </source>
</evidence>
<dbReference type="PROSITE" id="PS50005">
    <property type="entry name" value="TPR"/>
    <property type="match status" value="2"/>
</dbReference>
<sequence length="490" mass="57519">MMRNDLSSSFEHPKFKELLAKYENMVRENTSTYFESNELTQIAEYYASKNMIAESEQAIAYAFKLHPNDLDVMIYCCHNLIAKGKYDQAEKALELLPDQQDSEVLFLRATLWVEQGKIKAAEEIFTKMVEDEEDEEERVETLLDIADVYMETNHKEHAYKWLKKAYKANSENRETWQFLASCHFDLGNIEKSVYYTNRLLDDNPYDIIHWINLSRCYLQLENTEKAVESIEFALAIEPDNPMAIEIKGLCYVQNENLQKAIECFHKIEETHPYKGQIWQVLAECYISIQDYEKAIRYLNLIINKTQLSDLEWGVTLQRRATCYLFTNQLELSKKDIDDALKHDSEYAQLYLTLAEYYIRIKDIDKARTEIAYAEALAIDKGEIIEETAKMLFRNALIKDALLFFKRLEQEYPLLVKSCYFSIAYCYYILNNQEQMIRAIIKGTIQQPDLLERAATNGLMDSTSQDFIRIGLKIKHMMENGELNNLEDFQD</sequence>
<feature type="repeat" description="TPR" evidence="3">
    <location>
        <begin position="241"/>
        <end position="274"/>
    </location>
</feature>
<organism evidence="4 5">
    <name type="scientific">Phocaeicola faecium</name>
    <dbReference type="NCBI Taxonomy" id="2762213"/>
    <lineage>
        <taxon>Bacteria</taxon>
        <taxon>Pseudomonadati</taxon>
        <taxon>Bacteroidota</taxon>
        <taxon>Bacteroidia</taxon>
        <taxon>Bacteroidales</taxon>
        <taxon>Bacteroidaceae</taxon>
        <taxon>Phocaeicola</taxon>
    </lineage>
</organism>
<dbReference type="SUPFAM" id="SSF48452">
    <property type="entry name" value="TPR-like"/>
    <property type="match status" value="3"/>
</dbReference>
<dbReference type="InterPro" id="IPR019734">
    <property type="entry name" value="TPR_rpt"/>
</dbReference>
<evidence type="ECO:0000256" key="2">
    <source>
        <dbReference type="ARBA" id="ARBA00022803"/>
    </source>
</evidence>
<dbReference type="EMBL" id="JACSPQ010000001">
    <property type="protein sequence ID" value="MBD8000724.1"/>
    <property type="molecule type" value="Genomic_DNA"/>
</dbReference>
<dbReference type="InterPro" id="IPR011990">
    <property type="entry name" value="TPR-like_helical_dom_sf"/>
</dbReference>
<name>A0ABR8V7H4_9BACT</name>
<dbReference type="Pfam" id="PF14559">
    <property type="entry name" value="TPR_19"/>
    <property type="match status" value="1"/>
</dbReference>
<keyword evidence="1" id="KW-0677">Repeat</keyword>